<dbReference type="InterPro" id="IPR052348">
    <property type="entry name" value="Metallopeptidase_M50B"/>
</dbReference>
<evidence type="ECO:0000256" key="4">
    <source>
        <dbReference type="ARBA" id="ARBA00022475"/>
    </source>
</evidence>
<dbReference type="Proteomes" id="UP000823960">
    <property type="component" value="Unassembled WGS sequence"/>
</dbReference>
<feature type="transmembrane region" description="Helical" evidence="13">
    <location>
        <begin position="96"/>
        <end position="116"/>
    </location>
</feature>
<dbReference type="Pfam" id="PF02163">
    <property type="entry name" value="Peptidase_M50"/>
    <property type="match status" value="1"/>
</dbReference>
<evidence type="ECO:0000256" key="8">
    <source>
        <dbReference type="ARBA" id="ARBA00022801"/>
    </source>
</evidence>
<feature type="domain" description="Peptidase M50" evidence="14">
    <location>
        <begin position="137"/>
        <end position="188"/>
    </location>
</feature>
<reference evidence="15" key="2">
    <citation type="journal article" date="2021" name="PeerJ">
        <title>Extensive microbial diversity within the chicken gut microbiome revealed by metagenomics and culture.</title>
        <authorList>
            <person name="Gilroy R."/>
            <person name="Ravi A."/>
            <person name="Getino M."/>
            <person name="Pursley I."/>
            <person name="Horton D.L."/>
            <person name="Alikhan N.F."/>
            <person name="Baker D."/>
            <person name="Gharbi K."/>
            <person name="Hall N."/>
            <person name="Watson M."/>
            <person name="Adriaenssens E.M."/>
            <person name="Foster-Nyarko E."/>
            <person name="Jarju S."/>
            <person name="Secka A."/>
            <person name="Antonio M."/>
            <person name="Oren A."/>
            <person name="Chaudhuri R.R."/>
            <person name="La Ragione R."/>
            <person name="Hildebrand F."/>
            <person name="Pallen M.J."/>
        </authorList>
    </citation>
    <scope>NUCLEOTIDE SEQUENCE</scope>
    <source>
        <strain evidence="15">1370</strain>
    </source>
</reference>
<feature type="transmembrane region" description="Helical" evidence="13">
    <location>
        <begin position="12"/>
        <end position="34"/>
    </location>
</feature>
<evidence type="ECO:0000313" key="15">
    <source>
        <dbReference type="EMBL" id="HIV11152.1"/>
    </source>
</evidence>
<feature type="transmembrane region" description="Helical" evidence="13">
    <location>
        <begin position="128"/>
        <end position="154"/>
    </location>
</feature>
<keyword evidence="5 15" id="KW-0645">Protease</keyword>
<organism evidence="15 16">
    <name type="scientific">Candidatus Faeciplasma avium</name>
    <dbReference type="NCBI Taxonomy" id="2840798"/>
    <lineage>
        <taxon>Bacteria</taxon>
        <taxon>Bacillati</taxon>
        <taxon>Bacillota</taxon>
        <taxon>Clostridia</taxon>
        <taxon>Eubacteriales</taxon>
        <taxon>Oscillospiraceae</taxon>
        <taxon>Oscillospiraceae incertae sedis</taxon>
        <taxon>Candidatus Faeciplasma</taxon>
    </lineage>
</organism>
<dbReference type="InterPro" id="IPR008915">
    <property type="entry name" value="Peptidase_M50"/>
</dbReference>
<protein>
    <submittedName>
        <fullName evidence="15">Site-2 protease family protein</fullName>
    </submittedName>
</protein>
<keyword evidence="6 13" id="KW-0812">Transmembrane</keyword>
<comment type="similarity">
    <text evidence="3">Belongs to the peptidase M50B family.</text>
</comment>
<evidence type="ECO:0000256" key="2">
    <source>
        <dbReference type="ARBA" id="ARBA00004651"/>
    </source>
</evidence>
<comment type="cofactor">
    <cofactor evidence="1">
        <name>Zn(2+)</name>
        <dbReference type="ChEBI" id="CHEBI:29105"/>
    </cofactor>
</comment>
<dbReference type="GO" id="GO:0006508">
    <property type="term" value="P:proteolysis"/>
    <property type="evidence" value="ECO:0007669"/>
    <property type="project" value="UniProtKB-KW"/>
</dbReference>
<feature type="transmembrane region" description="Helical" evidence="13">
    <location>
        <begin position="55"/>
        <end position="76"/>
    </location>
</feature>
<evidence type="ECO:0000256" key="6">
    <source>
        <dbReference type="ARBA" id="ARBA00022692"/>
    </source>
</evidence>
<sequence>MTIFSYLNNMPVFILMAGIRLLIIFTILPIHEFAHGFAAKKLGDKTALIAGRLTLNPLAHIDPIGAVLIFICGFGWAKPVPVNPRNFKNYRRDDALVALAGPLSNLICAAAGRLVYEIIYSTMSGVGMLFALLAIEQFIMINISLAVFNLLPIYPLDGSHILSGILPAKANAFMYKYRTYIYYGLLFCLIFGVLDVPIFWLCGKVNQGIGLLFFWVEPLMRAVFG</sequence>
<dbReference type="GO" id="GO:0005886">
    <property type="term" value="C:plasma membrane"/>
    <property type="evidence" value="ECO:0007669"/>
    <property type="project" value="UniProtKB-SubCell"/>
</dbReference>
<evidence type="ECO:0000256" key="10">
    <source>
        <dbReference type="ARBA" id="ARBA00022989"/>
    </source>
</evidence>
<evidence type="ECO:0000256" key="1">
    <source>
        <dbReference type="ARBA" id="ARBA00001947"/>
    </source>
</evidence>
<evidence type="ECO:0000259" key="14">
    <source>
        <dbReference type="Pfam" id="PF02163"/>
    </source>
</evidence>
<keyword evidence="12 13" id="KW-0472">Membrane</keyword>
<keyword evidence="8" id="KW-0378">Hydrolase</keyword>
<evidence type="ECO:0000256" key="13">
    <source>
        <dbReference type="SAM" id="Phobius"/>
    </source>
</evidence>
<reference evidence="15" key="1">
    <citation type="submission" date="2020-10" db="EMBL/GenBank/DDBJ databases">
        <authorList>
            <person name="Gilroy R."/>
        </authorList>
    </citation>
    <scope>NUCLEOTIDE SEQUENCE</scope>
    <source>
        <strain evidence="15">1370</strain>
    </source>
</reference>
<proteinExistence type="inferred from homology"/>
<evidence type="ECO:0000256" key="9">
    <source>
        <dbReference type="ARBA" id="ARBA00022833"/>
    </source>
</evidence>
<evidence type="ECO:0000256" key="7">
    <source>
        <dbReference type="ARBA" id="ARBA00022723"/>
    </source>
</evidence>
<comment type="subcellular location">
    <subcellularLocation>
        <location evidence="2">Cell membrane</location>
        <topology evidence="2">Multi-pass membrane protein</topology>
    </subcellularLocation>
</comment>
<evidence type="ECO:0000256" key="12">
    <source>
        <dbReference type="ARBA" id="ARBA00023136"/>
    </source>
</evidence>
<keyword evidence="10 13" id="KW-1133">Transmembrane helix</keyword>
<name>A0A9D1NRI1_9FIRM</name>
<dbReference type="EMBL" id="DVOL01000081">
    <property type="protein sequence ID" value="HIV11152.1"/>
    <property type="molecule type" value="Genomic_DNA"/>
</dbReference>
<evidence type="ECO:0000256" key="3">
    <source>
        <dbReference type="ARBA" id="ARBA00007931"/>
    </source>
</evidence>
<dbReference type="PANTHER" id="PTHR35864:SF1">
    <property type="entry name" value="ZINC METALLOPROTEASE YWHC-RELATED"/>
    <property type="match status" value="1"/>
</dbReference>
<dbReference type="InterPro" id="IPR044537">
    <property type="entry name" value="Rip2-like"/>
</dbReference>
<feature type="transmembrane region" description="Helical" evidence="13">
    <location>
        <begin position="180"/>
        <end position="202"/>
    </location>
</feature>
<evidence type="ECO:0000313" key="16">
    <source>
        <dbReference type="Proteomes" id="UP000823960"/>
    </source>
</evidence>
<gene>
    <name evidence="15" type="ORF">IAD28_05620</name>
</gene>
<keyword evidence="7" id="KW-0479">Metal-binding</keyword>
<keyword evidence="4" id="KW-1003">Cell membrane</keyword>
<dbReference type="PANTHER" id="PTHR35864">
    <property type="entry name" value="ZINC METALLOPROTEASE MJ0611-RELATED"/>
    <property type="match status" value="1"/>
</dbReference>
<keyword evidence="11" id="KW-0482">Metalloprotease</keyword>
<comment type="caution">
    <text evidence="15">The sequence shown here is derived from an EMBL/GenBank/DDBJ whole genome shotgun (WGS) entry which is preliminary data.</text>
</comment>
<dbReference type="CDD" id="cd06158">
    <property type="entry name" value="S2P-M50_like_1"/>
    <property type="match status" value="1"/>
</dbReference>
<keyword evidence="9" id="KW-0862">Zinc</keyword>
<dbReference type="AlphaFoldDB" id="A0A9D1NRI1"/>
<evidence type="ECO:0000256" key="5">
    <source>
        <dbReference type="ARBA" id="ARBA00022670"/>
    </source>
</evidence>
<accession>A0A9D1NRI1</accession>
<evidence type="ECO:0000256" key="11">
    <source>
        <dbReference type="ARBA" id="ARBA00023049"/>
    </source>
</evidence>
<dbReference type="GO" id="GO:0008237">
    <property type="term" value="F:metallopeptidase activity"/>
    <property type="evidence" value="ECO:0007669"/>
    <property type="project" value="UniProtKB-KW"/>
</dbReference>
<dbReference type="GO" id="GO:0046872">
    <property type="term" value="F:metal ion binding"/>
    <property type="evidence" value="ECO:0007669"/>
    <property type="project" value="UniProtKB-KW"/>
</dbReference>